<keyword evidence="1" id="KW-1133">Transmembrane helix</keyword>
<gene>
    <name evidence="2" type="primary">DMI1</name>
    <name evidence="2" type="ORF">SNAT2548_LOCUS24685</name>
</gene>
<dbReference type="EMBL" id="CAJNDS010002366">
    <property type="protein sequence ID" value="CAE7451049.1"/>
    <property type="molecule type" value="Genomic_DNA"/>
</dbReference>
<evidence type="ECO:0000313" key="3">
    <source>
        <dbReference type="Proteomes" id="UP000604046"/>
    </source>
</evidence>
<protein>
    <submittedName>
        <fullName evidence="2">DMI1 protein</fullName>
    </submittedName>
</protein>
<evidence type="ECO:0000256" key="1">
    <source>
        <dbReference type="SAM" id="Phobius"/>
    </source>
</evidence>
<dbReference type="Proteomes" id="UP000604046">
    <property type="component" value="Unassembled WGS sequence"/>
</dbReference>
<reference evidence="2" key="1">
    <citation type="submission" date="2021-02" db="EMBL/GenBank/DDBJ databases">
        <authorList>
            <person name="Dougan E. K."/>
            <person name="Rhodes N."/>
            <person name="Thang M."/>
            <person name="Chan C."/>
        </authorList>
    </citation>
    <scope>NUCLEOTIDE SEQUENCE</scope>
</reference>
<dbReference type="PANTHER" id="PTHR31563:SF10">
    <property type="entry name" value="ION CHANNEL POLLUX-RELATED"/>
    <property type="match status" value="1"/>
</dbReference>
<accession>A0A812RSM1</accession>
<dbReference type="InterPro" id="IPR044849">
    <property type="entry name" value="CASTOR/POLLUX/SYM8-like"/>
</dbReference>
<name>A0A812RSM1_9DINO</name>
<organism evidence="2 3">
    <name type="scientific">Symbiodinium natans</name>
    <dbReference type="NCBI Taxonomy" id="878477"/>
    <lineage>
        <taxon>Eukaryota</taxon>
        <taxon>Sar</taxon>
        <taxon>Alveolata</taxon>
        <taxon>Dinophyceae</taxon>
        <taxon>Suessiales</taxon>
        <taxon>Symbiodiniaceae</taxon>
        <taxon>Symbiodinium</taxon>
    </lineage>
</organism>
<sequence>MSATLLVAGGLGHSALSRASIQESLWRSWIWIADPDGGESAHEGGHVVGVVVSIGGMLIFALLLSLITSSFEEFLWHLRHGSIPVVEGDHIVILGYDSSAAIMIEEQQHSLGLRSWSCTCSK</sequence>
<dbReference type="AlphaFoldDB" id="A0A812RSM1"/>
<feature type="transmembrane region" description="Helical" evidence="1">
    <location>
        <begin position="47"/>
        <end position="67"/>
    </location>
</feature>
<keyword evidence="1" id="KW-0812">Transmembrane</keyword>
<keyword evidence="1" id="KW-0472">Membrane</keyword>
<dbReference type="OrthoDB" id="448186at2759"/>
<proteinExistence type="predicted"/>
<evidence type="ECO:0000313" key="2">
    <source>
        <dbReference type="EMBL" id="CAE7451049.1"/>
    </source>
</evidence>
<comment type="caution">
    <text evidence="2">The sequence shown here is derived from an EMBL/GenBank/DDBJ whole genome shotgun (WGS) entry which is preliminary data.</text>
</comment>
<keyword evidence="3" id="KW-1185">Reference proteome</keyword>
<dbReference type="GO" id="GO:0006811">
    <property type="term" value="P:monoatomic ion transport"/>
    <property type="evidence" value="ECO:0007669"/>
    <property type="project" value="InterPro"/>
</dbReference>
<dbReference type="PANTHER" id="PTHR31563">
    <property type="entry name" value="ION CHANNEL POLLUX-RELATED"/>
    <property type="match status" value="1"/>
</dbReference>